<feature type="transmembrane region" description="Helical" evidence="1">
    <location>
        <begin position="102"/>
        <end position="126"/>
    </location>
</feature>
<dbReference type="EMBL" id="CADCTC010000123">
    <property type="protein sequence ID" value="CAA9250117.1"/>
    <property type="molecule type" value="Genomic_DNA"/>
</dbReference>
<evidence type="ECO:0000313" key="2">
    <source>
        <dbReference type="EMBL" id="CAA9250117.1"/>
    </source>
</evidence>
<accession>A0A6J4IGY9</accession>
<keyword evidence="1" id="KW-1133">Transmembrane helix</keyword>
<evidence type="ECO:0008006" key="3">
    <source>
        <dbReference type="Google" id="ProtNLM"/>
    </source>
</evidence>
<gene>
    <name evidence="2" type="ORF">AVDCRST_MAG77-2028</name>
</gene>
<proteinExistence type="predicted"/>
<evidence type="ECO:0000256" key="1">
    <source>
        <dbReference type="SAM" id="Phobius"/>
    </source>
</evidence>
<name>A0A6J4IGY9_9CHLR</name>
<feature type="transmembrane region" description="Helical" evidence="1">
    <location>
        <begin position="21"/>
        <end position="38"/>
    </location>
</feature>
<organism evidence="2">
    <name type="scientific">uncultured Chloroflexota bacterium</name>
    <dbReference type="NCBI Taxonomy" id="166587"/>
    <lineage>
        <taxon>Bacteria</taxon>
        <taxon>Bacillati</taxon>
        <taxon>Chloroflexota</taxon>
        <taxon>environmental samples</taxon>
    </lineage>
</organism>
<reference evidence="2" key="1">
    <citation type="submission" date="2020-02" db="EMBL/GenBank/DDBJ databases">
        <authorList>
            <person name="Meier V. D."/>
        </authorList>
    </citation>
    <scope>NUCLEOTIDE SEQUENCE</scope>
    <source>
        <strain evidence="2">AVDCRST_MAG77</strain>
    </source>
</reference>
<keyword evidence="1" id="KW-0472">Membrane</keyword>
<keyword evidence="1" id="KW-0812">Transmembrane</keyword>
<sequence length="171" mass="18451">MTVAFAAAVRWRRAARDLRPLTLLVFAICAAFIAYLNLRANATGRDIEATNRALIFSIGLMPPAFTVARLGFLYGNAASLVLGAGWVASTITTGRYPVPATLYYLGIIGGVHAMSAAAGYVLEALFRREYVAARLLDAERQRAERLLLNVLPAAIAPRLKPSPSRSATRSM</sequence>
<protein>
    <recommendedName>
        <fullName evidence="3">Adenylate cyclase</fullName>
    </recommendedName>
</protein>
<dbReference type="AlphaFoldDB" id="A0A6J4IGY9"/>